<gene>
    <name evidence="2" type="ordered locus">Caci_5027</name>
</gene>
<evidence type="ECO:0000256" key="1">
    <source>
        <dbReference type="SAM" id="SignalP"/>
    </source>
</evidence>
<dbReference type="InterPro" id="IPR006059">
    <property type="entry name" value="SBP"/>
</dbReference>
<dbReference type="Gene3D" id="3.40.190.10">
    <property type="entry name" value="Periplasmic binding protein-like II"/>
    <property type="match status" value="2"/>
</dbReference>
<feature type="chain" id="PRO_5039446902" evidence="1">
    <location>
        <begin position="26"/>
        <end position="434"/>
    </location>
</feature>
<dbReference type="SUPFAM" id="SSF53850">
    <property type="entry name" value="Periplasmic binding protein-like II"/>
    <property type="match status" value="1"/>
</dbReference>
<dbReference type="AlphaFoldDB" id="C7Q4T9"/>
<sequence precursor="true">MRHTLPSARSTRLLAACLAAGISLAGCSAATSSSSKSSGSGSASLSYLTFETPSLTASFWDTSIASGEKAVPGVTIKKLVSPSTDRDAYAKQLQASGQFPDLLQSITPSTFVQAGLLKPYDQSWVNANFLLPMGNAYKGKVYIPPTNSQIIPMVFYNKTMFAKAGIASAPKTWADFMADCAKLKAAGMTPIELGGGDPFAASMPLTGILSADVLGKDPNWLQERYAGKVKFTDANVETAVAKYRTMAKNGYFEDGALGVKYADSITNFTSGKAAMYMMGSWFLGSVPKDHADDFGSFMTPTDDGSLVVPFSVGGSMAISAKTPAPDKATAFAEAWSTDPANLKTLIEGDGAFPMLKGKTLADYNVTVTQVFKDSYAYVTDKNTKVSSIGWATNDDSMPSGLNDAYYAASQALFTSDDVAGQMAKLDSAWNAATK</sequence>
<dbReference type="InParanoid" id="C7Q4T9"/>
<dbReference type="EMBL" id="CP001700">
    <property type="protein sequence ID" value="ACU73887.1"/>
    <property type="molecule type" value="Genomic_DNA"/>
</dbReference>
<dbReference type="HOGENOM" id="CLU_648823_0_0_11"/>
<dbReference type="KEGG" id="cai:Caci_5027"/>
<dbReference type="STRING" id="479433.Caci_5027"/>
<organism evidence="2 3">
    <name type="scientific">Catenulispora acidiphila (strain DSM 44928 / JCM 14897 / NBRC 102108 / NRRL B-24433 / ID139908)</name>
    <dbReference type="NCBI Taxonomy" id="479433"/>
    <lineage>
        <taxon>Bacteria</taxon>
        <taxon>Bacillati</taxon>
        <taxon>Actinomycetota</taxon>
        <taxon>Actinomycetes</taxon>
        <taxon>Catenulisporales</taxon>
        <taxon>Catenulisporaceae</taxon>
        <taxon>Catenulispora</taxon>
    </lineage>
</organism>
<dbReference type="PROSITE" id="PS51257">
    <property type="entry name" value="PROKAR_LIPOPROTEIN"/>
    <property type="match status" value="1"/>
</dbReference>
<accession>C7Q4T9</accession>
<dbReference type="eggNOG" id="COG1653">
    <property type="taxonomic scope" value="Bacteria"/>
</dbReference>
<feature type="signal peptide" evidence="1">
    <location>
        <begin position="1"/>
        <end position="25"/>
    </location>
</feature>
<protein>
    <submittedName>
        <fullName evidence="2">Extracellular solute-binding protein family 1</fullName>
    </submittedName>
</protein>
<dbReference type="PANTHER" id="PTHR43649">
    <property type="entry name" value="ARABINOSE-BINDING PROTEIN-RELATED"/>
    <property type="match status" value="1"/>
</dbReference>
<dbReference type="OrthoDB" id="2510110at2"/>
<evidence type="ECO:0000313" key="3">
    <source>
        <dbReference type="Proteomes" id="UP000000851"/>
    </source>
</evidence>
<dbReference type="Pfam" id="PF13416">
    <property type="entry name" value="SBP_bac_8"/>
    <property type="match status" value="1"/>
</dbReference>
<evidence type="ECO:0000313" key="2">
    <source>
        <dbReference type="EMBL" id="ACU73887.1"/>
    </source>
</evidence>
<name>C7Q4T9_CATAD</name>
<keyword evidence="1" id="KW-0732">Signal</keyword>
<reference evidence="2 3" key="1">
    <citation type="journal article" date="2009" name="Stand. Genomic Sci.">
        <title>Complete genome sequence of Catenulispora acidiphila type strain (ID 139908).</title>
        <authorList>
            <person name="Copeland A."/>
            <person name="Lapidus A."/>
            <person name="Glavina Del Rio T."/>
            <person name="Nolan M."/>
            <person name="Lucas S."/>
            <person name="Chen F."/>
            <person name="Tice H."/>
            <person name="Cheng J.F."/>
            <person name="Bruce D."/>
            <person name="Goodwin L."/>
            <person name="Pitluck S."/>
            <person name="Mikhailova N."/>
            <person name="Pati A."/>
            <person name="Ivanova N."/>
            <person name="Mavromatis K."/>
            <person name="Chen A."/>
            <person name="Palaniappan K."/>
            <person name="Chain P."/>
            <person name="Land M."/>
            <person name="Hauser L."/>
            <person name="Chang Y.J."/>
            <person name="Jeffries C.D."/>
            <person name="Chertkov O."/>
            <person name="Brettin T."/>
            <person name="Detter J.C."/>
            <person name="Han C."/>
            <person name="Ali Z."/>
            <person name="Tindall B.J."/>
            <person name="Goker M."/>
            <person name="Bristow J."/>
            <person name="Eisen J.A."/>
            <person name="Markowitz V."/>
            <person name="Hugenholtz P."/>
            <person name="Kyrpides N.C."/>
            <person name="Klenk H.P."/>
        </authorList>
    </citation>
    <scope>NUCLEOTIDE SEQUENCE [LARGE SCALE GENOMIC DNA]</scope>
    <source>
        <strain evidence="3">DSM 44928 / JCM 14897 / NBRC 102108 / NRRL B-24433 / ID139908</strain>
    </source>
</reference>
<proteinExistence type="predicted"/>
<keyword evidence="3" id="KW-1185">Reference proteome</keyword>
<dbReference type="Proteomes" id="UP000000851">
    <property type="component" value="Chromosome"/>
</dbReference>
<dbReference type="InterPro" id="IPR050490">
    <property type="entry name" value="Bact_solute-bd_prot1"/>
</dbReference>